<comment type="similarity">
    <text evidence="1">Belongs to the UPF0637 family.</text>
</comment>
<name>A0ABW2RMN3_9BACL</name>
<dbReference type="RefSeq" id="WP_379866084.1">
    <property type="nucleotide sequence ID" value="NZ_JBHTBW010000047.1"/>
</dbReference>
<accession>A0ABW2RMN3</accession>
<dbReference type="InterPro" id="IPR053707">
    <property type="entry name" value="UPF0637_domain_sf"/>
</dbReference>
<reference evidence="3" key="1">
    <citation type="journal article" date="2019" name="Int. J. Syst. Evol. Microbiol.">
        <title>The Global Catalogue of Microorganisms (GCM) 10K type strain sequencing project: providing services to taxonomists for standard genome sequencing and annotation.</title>
        <authorList>
            <consortium name="The Broad Institute Genomics Platform"/>
            <consortium name="The Broad Institute Genome Sequencing Center for Infectious Disease"/>
            <person name="Wu L."/>
            <person name="Ma J."/>
        </authorList>
    </citation>
    <scope>NUCLEOTIDE SEQUENCE [LARGE SCALE GENOMIC DNA]</scope>
    <source>
        <strain evidence="3">CGMCC 1.12942</strain>
    </source>
</reference>
<evidence type="ECO:0000313" key="3">
    <source>
        <dbReference type="Proteomes" id="UP001596500"/>
    </source>
</evidence>
<sequence>MNKPGFIDQDFQVFHIDGLEPRMYAIKRNIQPKFEIIGQHISSFLTMKLGEPVTVHIAKHARRTVNPPEETWVAWSTSKRGYKGLPHFQFGIRDTHLFIWFALIYECERKQPFARNLREQFDEMWPTIPDSYYFSQDHTMPDVTRKADLTEEQAHKLLDRLEKVKKAEFLCGSVIPRKEACRLSGDDLISKIESTCETLYPLYQLSLK</sequence>
<gene>
    <name evidence="2" type="ORF">ACFQNG_14470</name>
</gene>
<comment type="caution">
    <text evidence="2">The sequence shown here is derived from an EMBL/GenBank/DDBJ whole genome shotgun (WGS) entry which is preliminary data.</text>
</comment>
<dbReference type="InterPro" id="IPR009403">
    <property type="entry name" value="UPF0637"/>
</dbReference>
<proteinExistence type="inferred from homology"/>
<dbReference type="Gene3D" id="3.30.930.20">
    <property type="entry name" value="Protein of unknown function DUF1054"/>
    <property type="match status" value="1"/>
</dbReference>
<protein>
    <recommendedName>
        <fullName evidence="1">UPF0637 protein ACFQNG_14470</fullName>
    </recommendedName>
</protein>
<dbReference type="Proteomes" id="UP001596500">
    <property type="component" value="Unassembled WGS sequence"/>
</dbReference>
<organism evidence="2 3">
    <name type="scientific">Laceyella putida</name>
    <dbReference type="NCBI Taxonomy" id="110101"/>
    <lineage>
        <taxon>Bacteria</taxon>
        <taxon>Bacillati</taxon>
        <taxon>Bacillota</taxon>
        <taxon>Bacilli</taxon>
        <taxon>Bacillales</taxon>
        <taxon>Thermoactinomycetaceae</taxon>
        <taxon>Laceyella</taxon>
    </lineage>
</organism>
<dbReference type="PIRSF" id="PIRSF021332">
    <property type="entry name" value="DUF1054"/>
    <property type="match status" value="1"/>
</dbReference>
<evidence type="ECO:0000256" key="1">
    <source>
        <dbReference type="HAMAP-Rule" id="MF_01851"/>
    </source>
</evidence>
<keyword evidence="3" id="KW-1185">Reference proteome</keyword>
<evidence type="ECO:0000313" key="2">
    <source>
        <dbReference type="EMBL" id="MFC7442288.1"/>
    </source>
</evidence>
<dbReference type="EMBL" id="JBHTBW010000047">
    <property type="protein sequence ID" value="MFC7442288.1"/>
    <property type="molecule type" value="Genomic_DNA"/>
</dbReference>
<dbReference type="SUPFAM" id="SSF142913">
    <property type="entry name" value="YktB/PF0168-like"/>
    <property type="match status" value="1"/>
</dbReference>
<dbReference type="Pfam" id="PF06335">
    <property type="entry name" value="DUF1054"/>
    <property type="match status" value="1"/>
</dbReference>
<dbReference type="HAMAP" id="MF_01851">
    <property type="entry name" value="UPF0637"/>
    <property type="match status" value="1"/>
</dbReference>